<evidence type="ECO:0000313" key="6">
    <source>
        <dbReference type="EMBL" id="KAI5077293.1"/>
    </source>
</evidence>
<reference evidence="6" key="1">
    <citation type="submission" date="2021-01" db="EMBL/GenBank/DDBJ databases">
        <title>Adiantum capillus-veneris genome.</title>
        <authorList>
            <person name="Fang Y."/>
            <person name="Liao Q."/>
        </authorList>
    </citation>
    <scope>NUCLEOTIDE SEQUENCE</scope>
    <source>
        <strain evidence="6">H3</strain>
        <tissue evidence="6">Leaf</tissue>
    </source>
</reference>
<feature type="compositionally biased region" description="Basic and acidic residues" evidence="4">
    <location>
        <begin position="52"/>
        <end position="66"/>
    </location>
</feature>
<dbReference type="CDD" id="cd18186">
    <property type="entry name" value="BTB_POZ_ZBTB_KLHL-like"/>
    <property type="match status" value="1"/>
</dbReference>
<dbReference type="InterPro" id="IPR011333">
    <property type="entry name" value="SKP1/BTB/POZ_sf"/>
</dbReference>
<feature type="compositionally biased region" description="Low complexity" evidence="4">
    <location>
        <begin position="30"/>
        <end position="41"/>
    </location>
</feature>
<feature type="domain" description="BTB" evidence="5">
    <location>
        <begin position="242"/>
        <end position="319"/>
    </location>
</feature>
<evidence type="ECO:0000313" key="7">
    <source>
        <dbReference type="Proteomes" id="UP000886520"/>
    </source>
</evidence>
<evidence type="ECO:0000256" key="3">
    <source>
        <dbReference type="ARBA" id="ARBA00022786"/>
    </source>
</evidence>
<dbReference type="PROSITE" id="PS50097">
    <property type="entry name" value="BTB"/>
    <property type="match status" value="1"/>
</dbReference>
<accession>A0A9D4V0A3</accession>
<dbReference type="EMBL" id="JABFUD020000007">
    <property type="protein sequence ID" value="KAI5077293.1"/>
    <property type="molecule type" value="Genomic_DNA"/>
</dbReference>
<dbReference type="Proteomes" id="UP000886520">
    <property type="component" value="Chromosome 7"/>
</dbReference>
<proteinExistence type="predicted"/>
<dbReference type="InterPro" id="IPR000210">
    <property type="entry name" value="BTB/POZ_dom"/>
</dbReference>
<evidence type="ECO:0000256" key="1">
    <source>
        <dbReference type="ARBA" id="ARBA00002668"/>
    </source>
</evidence>
<feature type="region of interest" description="Disordered" evidence="4">
    <location>
        <begin position="30"/>
        <end position="73"/>
    </location>
</feature>
<dbReference type="InterPro" id="IPR038920">
    <property type="entry name" value="At3g05675-like"/>
</dbReference>
<dbReference type="Pfam" id="PF25553">
    <property type="entry name" value="BTB-POZ_ANK-like"/>
    <property type="match status" value="1"/>
</dbReference>
<comment type="pathway">
    <text evidence="2">Protein modification; protein ubiquitination.</text>
</comment>
<comment type="caution">
    <text evidence="6">The sequence shown here is derived from an EMBL/GenBank/DDBJ whole genome shotgun (WGS) entry which is preliminary data.</text>
</comment>
<dbReference type="InterPro" id="IPR058039">
    <property type="entry name" value="At3g05675-like_ankyrin"/>
</dbReference>
<dbReference type="PANTHER" id="PTHR31060:SF3">
    <property type="entry name" value="OS04G0579700 PROTEIN"/>
    <property type="match status" value="1"/>
</dbReference>
<evidence type="ECO:0000256" key="4">
    <source>
        <dbReference type="SAM" id="MobiDB-lite"/>
    </source>
</evidence>
<dbReference type="PANTHER" id="PTHR31060">
    <property type="entry name" value="OSJNBA0011J08.25 PROTEIN-RELATED"/>
    <property type="match status" value="1"/>
</dbReference>
<keyword evidence="7" id="KW-1185">Reference proteome</keyword>
<name>A0A9D4V0A3_ADICA</name>
<evidence type="ECO:0000256" key="2">
    <source>
        <dbReference type="ARBA" id="ARBA00004906"/>
    </source>
</evidence>
<organism evidence="6 7">
    <name type="scientific">Adiantum capillus-veneris</name>
    <name type="common">Maidenhair fern</name>
    <dbReference type="NCBI Taxonomy" id="13818"/>
    <lineage>
        <taxon>Eukaryota</taxon>
        <taxon>Viridiplantae</taxon>
        <taxon>Streptophyta</taxon>
        <taxon>Embryophyta</taxon>
        <taxon>Tracheophyta</taxon>
        <taxon>Polypodiopsida</taxon>
        <taxon>Polypodiidae</taxon>
        <taxon>Polypodiales</taxon>
        <taxon>Pteridineae</taxon>
        <taxon>Pteridaceae</taxon>
        <taxon>Vittarioideae</taxon>
        <taxon>Adiantum</taxon>
    </lineage>
</organism>
<protein>
    <recommendedName>
        <fullName evidence="5">BTB domain-containing protein</fullName>
    </recommendedName>
</protein>
<keyword evidence="3" id="KW-0833">Ubl conjugation pathway</keyword>
<dbReference type="OrthoDB" id="1903255at2759"/>
<evidence type="ECO:0000259" key="5">
    <source>
        <dbReference type="PROSITE" id="PS50097"/>
    </source>
</evidence>
<dbReference type="Gene3D" id="3.30.710.10">
    <property type="entry name" value="Potassium Channel Kv1.1, Chain A"/>
    <property type="match status" value="1"/>
</dbReference>
<sequence length="741" mass="82033">MRGSEARCPGNLKTVQTVSSEGTWCCLARSSSVPSSPGTPSQIFKSKVHGKMGSDEAAHKENRPHEGTPANAITPESAQEAIYRKLERKKRSGEMNRAGEVLKSGEIAALLKQGFIAGSGALEKGSGSPFKIRVSPGRVSPLMDSSSSPMSPSAPTFAKLNSLLNNGFLSQSSPPEVEKTRSSPTLFEMMVHEQQTQEKAMHSCGPQLFSQVKQANMKHLSLQDRVLSASSPGSQFNDAASSDVKLTLASSRDGVSVTINVHSQILAAQSRFFAAKLSDRWLKQPQQTPHSVLISDCDDVEAYIDTLRLMYCRDVRKKLLKETVSRVLSILKVSAAIFFEAGVLSCLEYLEAVPWAEEEEEKVTTLLAQLQLESIGAGEVLKRLSTEDSSGSQDILVRLLNLVTKGTDEKARREMKGLVSRMLRENAAHGKQPIDLSKDSIYQACQECLESLLHFFKQAGSPDCGGRLSEDRCMLMTHITRHADNLNWLVDILIDRQIADDFVKMWAFQAELATLHVQVPIALGRYEVSRVTARLCVAIGKGQVLAAKEIRFTLLQNWLQPLIEDFGWMQRGCKGLDRVVVEDGISQTILTLPLKQQQTIMVAWFDRFLKNGEDCPNLQRAFETWWRRTFVRPQLDPSCPSPAQETQEAPQLDTTLGSALKEAPLLQPTLGGGANGTNVVQCVRQVLYGRKVFPEGQRLPIKGVAVPVYLVALARCKWELRRLNVMMMDSRFMRASSNYQT</sequence>
<dbReference type="AlphaFoldDB" id="A0A9D4V0A3"/>
<comment type="function">
    <text evidence="1">May act as a substrate-specific adapter of an E3 ubiquitin-protein ligase complex (CUL3-RBX1-BTB) which mediates the ubiquitination and subsequent proteasomal degradation of target proteins.</text>
</comment>
<gene>
    <name evidence="6" type="ORF">GOP47_0007117</name>
</gene>